<dbReference type="AlphaFoldDB" id="A0A9W4UIH3"/>
<accession>A0A9W4UIH3</accession>
<feature type="region of interest" description="Disordered" evidence="1">
    <location>
        <begin position="18"/>
        <end position="39"/>
    </location>
</feature>
<evidence type="ECO:0000256" key="1">
    <source>
        <dbReference type="SAM" id="MobiDB-lite"/>
    </source>
</evidence>
<protein>
    <submittedName>
        <fullName evidence="2">Uncharacterized protein</fullName>
    </submittedName>
</protein>
<proteinExistence type="predicted"/>
<keyword evidence="3" id="KW-1185">Reference proteome</keyword>
<gene>
    <name evidence="2" type="ORF">PDIGIT_LOCUS9027</name>
</gene>
<reference evidence="2" key="1">
    <citation type="submission" date="2023-01" db="EMBL/GenBank/DDBJ databases">
        <authorList>
            <person name="Van Ghelder C."/>
            <person name="Rancurel C."/>
        </authorList>
    </citation>
    <scope>NUCLEOTIDE SEQUENCE</scope>
    <source>
        <strain evidence="2">CNCM I-4278</strain>
    </source>
</reference>
<comment type="caution">
    <text evidence="2">The sequence shown here is derived from an EMBL/GenBank/DDBJ whole genome shotgun (WGS) entry which is preliminary data.</text>
</comment>
<evidence type="ECO:0000313" key="2">
    <source>
        <dbReference type="EMBL" id="CAI6335939.1"/>
    </source>
</evidence>
<evidence type="ECO:0000313" key="3">
    <source>
        <dbReference type="Proteomes" id="UP001152607"/>
    </source>
</evidence>
<dbReference type="EMBL" id="CAOQHR010000006">
    <property type="protein sequence ID" value="CAI6335939.1"/>
    <property type="molecule type" value="Genomic_DNA"/>
</dbReference>
<name>A0A9W4UIH3_9PLEO</name>
<sequence>MDTYPRYINTVSNSYATRGSLNPADHSVREDPPSSAFPEPESGFLLVTVIVLDGHFTSLESRLSRCNTNRASLSSPLRLGLIELRLGNSATTSTRRRRFLIFRSAVFHINYI</sequence>
<organism evidence="2 3">
    <name type="scientific">Periconia digitata</name>
    <dbReference type="NCBI Taxonomy" id="1303443"/>
    <lineage>
        <taxon>Eukaryota</taxon>
        <taxon>Fungi</taxon>
        <taxon>Dikarya</taxon>
        <taxon>Ascomycota</taxon>
        <taxon>Pezizomycotina</taxon>
        <taxon>Dothideomycetes</taxon>
        <taxon>Pleosporomycetidae</taxon>
        <taxon>Pleosporales</taxon>
        <taxon>Massarineae</taxon>
        <taxon>Periconiaceae</taxon>
        <taxon>Periconia</taxon>
    </lineage>
</organism>
<dbReference type="Proteomes" id="UP001152607">
    <property type="component" value="Unassembled WGS sequence"/>
</dbReference>